<proteinExistence type="predicted"/>
<sequence>FAKYLIQLSKDHIPSNRQFEISTLDNFPRLGQHDNTGDRAWL</sequence>
<gene>
    <name evidence="1" type="ORF">RPERSI_LOCUS12000</name>
</gene>
<dbReference type="EMBL" id="CAJVQC010025277">
    <property type="protein sequence ID" value="CAG8729395.1"/>
    <property type="molecule type" value="Genomic_DNA"/>
</dbReference>
<dbReference type="Proteomes" id="UP000789920">
    <property type="component" value="Unassembled WGS sequence"/>
</dbReference>
<evidence type="ECO:0000313" key="2">
    <source>
        <dbReference type="Proteomes" id="UP000789920"/>
    </source>
</evidence>
<organism evidence="1 2">
    <name type="scientific">Racocetra persica</name>
    <dbReference type="NCBI Taxonomy" id="160502"/>
    <lineage>
        <taxon>Eukaryota</taxon>
        <taxon>Fungi</taxon>
        <taxon>Fungi incertae sedis</taxon>
        <taxon>Mucoromycota</taxon>
        <taxon>Glomeromycotina</taxon>
        <taxon>Glomeromycetes</taxon>
        <taxon>Diversisporales</taxon>
        <taxon>Gigasporaceae</taxon>
        <taxon>Racocetra</taxon>
    </lineage>
</organism>
<feature type="non-terminal residue" evidence="1">
    <location>
        <position position="42"/>
    </location>
</feature>
<name>A0ACA9Q3Z8_9GLOM</name>
<feature type="non-terminal residue" evidence="1">
    <location>
        <position position="1"/>
    </location>
</feature>
<protein>
    <submittedName>
        <fullName evidence="1">24054_t:CDS:1</fullName>
    </submittedName>
</protein>
<evidence type="ECO:0000313" key="1">
    <source>
        <dbReference type="EMBL" id="CAG8729395.1"/>
    </source>
</evidence>
<comment type="caution">
    <text evidence="1">The sequence shown here is derived from an EMBL/GenBank/DDBJ whole genome shotgun (WGS) entry which is preliminary data.</text>
</comment>
<accession>A0ACA9Q3Z8</accession>
<reference evidence="1" key="1">
    <citation type="submission" date="2021-06" db="EMBL/GenBank/DDBJ databases">
        <authorList>
            <person name="Kallberg Y."/>
            <person name="Tangrot J."/>
            <person name="Rosling A."/>
        </authorList>
    </citation>
    <scope>NUCLEOTIDE SEQUENCE</scope>
    <source>
        <strain evidence="1">MA461A</strain>
    </source>
</reference>
<keyword evidence="2" id="KW-1185">Reference proteome</keyword>